<dbReference type="STRING" id="1231657.A0A1Y2AAG1"/>
<protein>
    <recommendedName>
        <fullName evidence="2">DUF7580 domain-containing protein</fullName>
    </recommendedName>
</protein>
<reference evidence="3 4" key="1">
    <citation type="submission" date="2016-07" db="EMBL/GenBank/DDBJ databases">
        <title>Pervasive Adenine N6-methylation of Active Genes in Fungi.</title>
        <authorList>
            <consortium name="DOE Joint Genome Institute"/>
            <person name="Mondo S.J."/>
            <person name="Dannebaum R.O."/>
            <person name="Kuo R.C."/>
            <person name="Labutti K."/>
            <person name="Haridas S."/>
            <person name="Kuo A."/>
            <person name="Salamov A."/>
            <person name="Ahrendt S.R."/>
            <person name="Lipzen A."/>
            <person name="Sullivan W."/>
            <person name="Andreopoulos W.B."/>
            <person name="Clum A."/>
            <person name="Lindquist E."/>
            <person name="Daum C."/>
            <person name="Ramamoorthy G.K."/>
            <person name="Gryganskyi A."/>
            <person name="Culley D."/>
            <person name="Magnuson J.K."/>
            <person name="James T.Y."/>
            <person name="O'Malley M.A."/>
            <person name="Stajich J.E."/>
            <person name="Spatafora J.W."/>
            <person name="Visel A."/>
            <person name="Grigoriev I.V."/>
        </authorList>
    </citation>
    <scope>NUCLEOTIDE SEQUENCE [LARGE SCALE GENOMIC DNA]</scope>
    <source>
        <strain evidence="3 4">CBS 115471</strain>
    </source>
</reference>
<dbReference type="InterPro" id="IPR056002">
    <property type="entry name" value="DUF7580"/>
</dbReference>
<feature type="signal peptide" evidence="1">
    <location>
        <begin position="1"/>
        <end position="20"/>
    </location>
</feature>
<evidence type="ECO:0000313" key="4">
    <source>
        <dbReference type="Proteomes" id="UP000193144"/>
    </source>
</evidence>
<proteinExistence type="predicted"/>
<gene>
    <name evidence="3" type="ORF">BCR34DRAFT_620960</name>
</gene>
<evidence type="ECO:0000256" key="1">
    <source>
        <dbReference type="SAM" id="SignalP"/>
    </source>
</evidence>
<comment type="caution">
    <text evidence="3">The sequence shown here is derived from an EMBL/GenBank/DDBJ whole genome shotgun (WGS) entry which is preliminary data.</text>
</comment>
<name>A0A1Y2AAG1_9PLEO</name>
<keyword evidence="1" id="KW-0732">Signal</keyword>
<accession>A0A1Y2AAG1</accession>
<sequence length="549" mass="61685">MSGIEVAGLVLGAIPLLIAALEHYEGGLDSARSFFKWRGGLSGMIQALWYQHTSYVQSIQLLLEPIATEQERQIMLDDATHILWKSTEMSEALQNRLGNAYQVYMHTVQRIEDIVKAIAEKLNIQGANKASTLVNQKGLEAMVLAHPPMKKNGNCVFQFKQSVNFNMSRRKVRRLLDELKSCNMRLDSFANKAEKLEEPFKADMKPKFTAPLITIEENAAMLYKAIYRTWTEHKAAIRQKFSSVKDDASRFGISLFRSSLTPEWLDVEIRLVETPPLNQQRRPTVRISAPVSPGTAPPSIPQAPYPDISSLQIVDNLCSIIQTPGHPWMGFCLDGDECLRGTYPTKSRASGHLQTAVTLEDLFLASYQFSKEDLYCLCVTLSSSLIQLSHTPWLCQTWDKSDIVFLRRKDNSGLSVSISHPYLKREHSTTGQTSAGEDSYPKNDCPKLLALGVLLVEIVSCRPVESMRRPEDLGPDANANSLTDFLVVRRWIQEQKDSGNLTLGFYSAISHCLKSFADPTSSLLNEDVRMTVEERVLAPLQQEMRILFG</sequence>
<keyword evidence="4" id="KW-1185">Reference proteome</keyword>
<feature type="chain" id="PRO_5013390767" description="DUF7580 domain-containing protein" evidence="1">
    <location>
        <begin position="21"/>
        <end position="549"/>
    </location>
</feature>
<dbReference type="AlphaFoldDB" id="A0A1Y2AAG1"/>
<dbReference type="PANTHER" id="PTHR35186">
    <property type="entry name" value="ANK_REP_REGION DOMAIN-CONTAINING PROTEIN"/>
    <property type="match status" value="1"/>
</dbReference>
<dbReference type="EMBL" id="MCFA01000002">
    <property type="protein sequence ID" value="ORY19506.1"/>
    <property type="molecule type" value="Genomic_DNA"/>
</dbReference>
<dbReference type="Pfam" id="PF24476">
    <property type="entry name" value="DUF7580"/>
    <property type="match status" value="1"/>
</dbReference>
<dbReference type="PANTHER" id="PTHR35186:SF4">
    <property type="entry name" value="PRION-INHIBITION AND PROPAGATION HELO DOMAIN-CONTAINING PROTEIN"/>
    <property type="match status" value="1"/>
</dbReference>
<evidence type="ECO:0000259" key="2">
    <source>
        <dbReference type="Pfam" id="PF24476"/>
    </source>
</evidence>
<feature type="domain" description="DUF7580" evidence="2">
    <location>
        <begin position="216"/>
        <end position="544"/>
    </location>
</feature>
<organism evidence="3 4">
    <name type="scientific">Clohesyomyces aquaticus</name>
    <dbReference type="NCBI Taxonomy" id="1231657"/>
    <lineage>
        <taxon>Eukaryota</taxon>
        <taxon>Fungi</taxon>
        <taxon>Dikarya</taxon>
        <taxon>Ascomycota</taxon>
        <taxon>Pezizomycotina</taxon>
        <taxon>Dothideomycetes</taxon>
        <taxon>Pleosporomycetidae</taxon>
        <taxon>Pleosporales</taxon>
        <taxon>Lindgomycetaceae</taxon>
        <taxon>Clohesyomyces</taxon>
    </lineage>
</organism>
<evidence type="ECO:0000313" key="3">
    <source>
        <dbReference type="EMBL" id="ORY19506.1"/>
    </source>
</evidence>
<dbReference type="OrthoDB" id="3565018at2759"/>
<dbReference type="Proteomes" id="UP000193144">
    <property type="component" value="Unassembled WGS sequence"/>
</dbReference>